<evidence type="ECO:0000256" key="6">
    <source>
        <dbReference type="SAM" id="Phobius"/>
    </source>
</evidence>
<accession>A0A2H0NEB8</accession>
<evidence type="ECO:0000256" key="5">
    <source>
        <dbReference type="ARBA" id="ARBA00023284"/>
    </source>
</evidence>
<dbReference type="Gene3D" id="3.40.30.10">
    <property type="entry name" value="Glutaredoxin"/>
    <property type="match status" value="1"/>
</dbReference>
<dbReference type="InterPro" id="IPR036249">
    <property type="entry name" value="Thioredoxin-like_sf"/>
</dbReference>
<keyword evidence="6" id="KW-1133">Transmembrane helix</keyword>
<dbReference type="GO" id="GO:0016491">
    <property type="term" value="F:oxidoreductase activity"/>
    <property type="evidence" value="ECO:0007669"/>
    <property type="project" value="UniProtKB-KW"/>
</dbReference>
<evidence type="ECO:0000256" key="1">
    <source>
        <dbReference type="ARBA" id="ARBA00005791"/>
    </source>
</evidence>
<keyword evidence="6" id="KW-0812">Transmembrane</keyword>
<dbReference type="PANTHER" id="PTHR13887">
    <property type="entry name" value="GLUTATHIONE S-TRANSFERASE KAPPA"/>
    <property type="match status" value="1"/>
</dbReference>
<dbReference type="Proteomes" id="UP000230564">
    <property type="component" value="Unassembled WGS sequence"/>
</dbReference>
<feature type="transmembrane region" description="Helical" evidence="6">
    <location>
        <begin position="21"/>
        <end position="45"/>
    </location>
</feature>
<dbReference type="SUPFAM" id="SSF52833">
    <property type="entry name" value="Thioredoxin-like"/>
    <property type="match status" value="1"/>
</dbReference>
<evidence type="ECO:0000256" key="4">
    <source>
        <dbReference type="ARBA" id="ARBA00023157"/>
    </source>
</evidence>
<dbReference type="InterPro" id="IPR013766">
    <property type="entry name" value="Thioredoxin_domain"/>
</dbReference>
<keyword evidence="5" id="KW-0676">Redox-active center</keyword>
<keyword evidence="4" id="KW-1015">Disulfide bond</keyword>
<keyword evidence="3" id="KW-0560">Oxidoreductase</keyword>
<evidence type="ECO:0000256" key="3">
    <source>
        <dbReference type="ARBA" id="ARBA00023002"/>
    </source>
</evidence>
<comment type="caution">
    <text evidence="8">The sequence shown here is derived from an EMBL/GenBank/DDBJ whole genome shotgun (WGS) entry which is preliminary data.</text>
</comment>
<reference evidence="8 9" key="1">
    <citation type="submission" date="2017-09" db="EMBL/GenBank/DDBJ databases">
        <title>Depth-based differentiation of microbial function through sediment-hosted aquifers and enrichment of novel symbionts in the deep terrestrial subsurface.</title>
        <authorList>
            <person name="Probst A.J."/>
            <person name="Ladd B."/>
            <person name="Jarett J.K."/>
            <person name="Geller-Mcgrath D.E."/>
            <person name="Sieber C.M."/>
            <person name="Emerson J.B."/>
            <person name="Anantharaman K."/>
            <person name="Thomas B.C."/>
            <person name="Malmstrom R."/>
            <person name="Stieglmeier M."/>
            <person name="Klingl A."/>
            <person name="Woyke T."/>
            <person name="Ryan C.M."/>
            <person name="Banfield J.F."/>
        </authorList>
    </citation>
    <scope>NUCLEOTIDE SEQUENCE [LARGE SCALE GENOMIC DNA]</scope>
    <source>
        <strain evidence="8">CG11_big_fil_rev_8_21_14_0_20_36_20</strain>
    </source>
</reference>
<dbReference type="EMBL" id="PCWQ01000012">
    <property type="protein sequence ID" value="PIR06525.1"/>
    <property type="molecule type" value="Genomic_DNA"/>
</dbReference>
<dbReference type="AlphaFoldDB" id="A0A2H0NEB8"/>
<comment type="similarity">
    <text evidence="1">Belongs to the thioredoxin family. DsbA subfamily.</text>
</comment>
<dbReference type="PANTHER" id="PTHR13887:SF14">
    <property type="entry name" value="DISULFIDE BOND FORMATION PROTEIN D"/>
    <property type="match status" value="1"/>
</dbReference>
<keyword evidence="2" id="KW-0732">Signal</keyword>
<evidence type="ECO:0000256" key="2">
    <source>
        <dbReference type="ARBA" id="ARBA00022729"/>
    </source>
</evidence>
<gene>
    <name evidence="8" type="ORF">COV55_03255</name>
</gene>
<protein>
    <recommendedName>
        <fullName evidence="7">Thioredoxin domain-containing protein</fullName>
    </recommendedName>
</protein>
<keyword evidence="6" id="KW-0472">Membrane</keyword>
<evidence type="ECO:0000313" key="8">
    <source>
        <dbReference type="EMBL" id="PIR06525.1"/>
    </source>
</evidence>
<proteinExistence type="inferred from homology"/>
<feature type="domain" description="Thioredoxin" evidence="7">
    <location>
        <begin position="67"/>
        <end position="253"/>
    </location>
</feature>
<dbReference type="InterPro" id="IPR012336">
    <property type="entry name" value="Thioredoxin-like_fold"/>
</dbReference>
<sequence length="253" mass="27935">MEESSKKNKGTINNMNPKSAFKAGMLVTLGVVFAIGFFILLGVMIKKEANNETTNLNGNANANTSNVNENQPSNNISLQAIDVNKDWIRGNKTAKVSIVEFSDVDCPYCQKFHNTMQEIMDNYGDDINWVYRHFPLPSLHPDSPKKSEAIECIGEQGGSDKFWEILDIAYEEQPTLSQYPSLVSELGLDVNQFQDCLDSGKYTSKVQQHSQWAQQAGAQGTPYSVIVSGNTLIPIPGALPFSTIQPQLDALVK</sequence>
<dbReference type="PROSITE" id="PS51352">
    <property type="entry name" value="THIOREDOXIN_2"/>
    <property type="match status" value="1"/>
</dbReference>
<dbReference type="Pfam" id="PF13462">
    <property type="entry name" value="Thioredoxin_4"/>
    <property type="match status" value="1"/>
</dbReference>
<evidence type="ECO:0000313" key="9">
    <source>
        <dbReference type="Proteomes" id="UP000230564"/>
    </source>
</evidence>
<organism evidence="8 9">
    <name type="scientific">Candidatus Komeilibacteria bacterium CG11_big_fil_rev_8_21_14_0_20_36_20</name>
    <dbReference type="NCBI Taxonomy" id="1974477"/>
    <lineage>
        <taxon>Bacteria</taxon>
        <taxon>Candidatus Komeiliibacteriota</taxon>
    </lineage>
</organism>
<evidence type="ECO:0000259" key="7">
    <source>
        <dbReference type="PROSITE" id="PS51352"/>
    </source>
</evidence>
<name>A0A2H0NEB8_9BACT</name>